<feature type="transmembrane region" description="Helical" evidence="2">
    <location>
        <begin position="27"/>
        <end position="46"/>
    </location>
</feature>
<evidence type="ECO:0000256" key="1">
    <source>
        <dbReference type="SAM" id="MobiDB-lite"/>
    </source>
</evidence>
<proteinExistence type="predicted"/>
<dbReference type="Proteomes" id="UP001295794">
    <property type="component" value="Unassembled WGS sequence"/>
</dbReference>
<keyword evidence="2" id="KW-1133">Transmembrane helix</keyword>
<feature type="non-terminal residue" evidence="3">
    <location>
        <position position="104"/>
    </location>
</feature>
<keyword evidence="2" id="KW-0812">Transmembrane</keyword>
<feature type="compositionally biased region" description="Basic and acidic residues" evidence="1">
    <location>
        <begin position="7"/>
        <end position="19"/>
    </location>
</feature>
<organism evidence="3 4">
    <name type="scientific">Mycena citricolor</name>
    <dbReference type="NCBI Taxonomy" id="2018698"/>
    <lineage>
        <taxon>Eukaryota</taxon>
        <taxon>Fungi</taxon>
        <taxon>Dikarya</taxon>
        <taxon>Basidiomycota</taxon>
        <taxon>Agaricomycotina</taxon>
        <taxon>Agaricomycetes</taxon>
        <taxon>Agaricomycetidae</taxon>
        <taxon>Agaricales</taxon>
        <taxon>Marasmiineae</taxon>
        <taxon>Mycenaceae</taxon>
        <taxon>Mycena</taxon>
    </lineage>
</organism>
<name>A0AAD2HG41_9AGAR</name>
<dbReference type="AlphaFoldDB" id="A0AAD2HG41"/>
<gene>
    <name evidence="3" type="ORF">MYCIT1_LOCUS22832</name>
</gene>
<feature type="region of interest" description="Disordered" evidence="1">
    <location>
        <begin position="1"/>
        <end position="23"/>
    </location>
</feature>
<dbReference type="EMBL" id="CAVNYO010000405">
    <property type="protein sequence ID" value="CAK5275211.1"/>
    <property type="molecule type" value="Genomic_DNA"/>
</dbReference>
<evidence type="ECO:0000313" key="4">
    <source>
        <dbReference type="Proteomes" id="UP001295794"/>
    </source>
</evidence>
<keyword evidence="2" id="KW-0472">Membrane</keyword>
<comment type="caution">
    <text evidence="3">The sequence shown here is derived from an EMBL/GenBank/DDBJ whole genome shotgun (WGS) entry which is preliminary data.</text>
</comment>
<evidence type="ECO:0000256" key="2">
    <source>
        <dbReference type="SAM" id="Phobius"/>
    </source>
</evidence>
<reference evidence="3" key="1">
    <citation type="submission" date="2023-11" db="EMBL/GenBank/DDBJ databases">
        <authorList>
            <person name="De Vega J J."/>
            <person name="De Vega J J."/>
        </authorList>
    </citation>
    <scope>NUCLEOTIDE SEQUENCE</scope>
</reference>
<protein>
    <submittedName>
        <fullName evidence="3">Uncharacterized protein</fullName>
    </submittedName>
</protein>
<accession>A0AAD2HG41</accession>
<sequence length="104" mass="11613">AEDDDDTNLRQAHEERTRDPTTQQNSILFLTHSACFTCFFMLLTFLDNHDRPALLSGDCWAGSASPTESILVMGPMACRPYDEQHPSNIMGDHYRHLASDKAGG</sequence>
<keyword evidence="4" id="KW-1185">Reference proteome</keyword>
<evidence type="ECO:0000313" key="3">
    <source>
        <dbReference type="EMBL" id="CAK5275211.1"/>
    </source>
</evidence>